<evidence type="ECO:0000256" key="4">
    <source>
        <dbReference type="ARBA" id="ARBA00022448"/>
    </source>
</evidence>
<comment type="function">
    <text evidence="16">Component of the cytochrome c oxidase, the last enzyme in the mitochondrial electron transport chain which drives oxidative phosphorylation. The respiratory chain contains 3 multisubunit complexes succinate dehydrogenase (complex II, CII), ubiquinol-cytochrome c oxidoreductase (cytochrome b-c1 complex, complex III, CIII) and cytochrome c oxidase (complex IV, CIV), that cooperate to transfer electrons derived from NADH and succinate to molecular oxygen, creating an electrochemical gradient over the inner membrane that drives transmembrane transport and the ATP synthase. Cytochrome c oxidase is the component of the respiratory chain that catalyzes the reduction of oxygen to water. Electrons originating from reduced cytochrome c in the intermembrane space (IMS) are transferred via the dinuclear copper A center (CU(A)) of subunit 2 and heme A of subunit 1 to the active site in subunit 1, a binuclear center (BNC) formed by heme A3 and copper B (CU(B)). The BNC reduces molecular oxygen to 2 water molecules using 4 electrons from cytochrome c in the IMS and 4 protons from the mitochondrial matrix.</text>
</comment>
<dbReference type="Gene3D" id="2.60.40.420">
    <property type="entry name" value="Cupredoxins - blue copper proteins"/>
    <property type="match status" value="1"/>
</dbReference>
<evidence type="ECO:0000256" key="17">
    <source>
        <dbReference type="SAM" id="Phobius"/>
    </source>
</evidence>
<evidence type="ECO:0000256" key="9">
    <source>
        <dbReference type="ARBA" id="ARBA00022842"/>
    </source>
</evidence>
<dbReference type="SUPFAM" id="SSF49503">
    <property type="entry name" value="Cupredoxins"/>
    <property type="match status" value="1"/>
</dbReference>
<dbReference type="CDD" id="cd13912">
    <property type="entry name" value="CcO_II_C"/>
    <property type="match status" value="1"/>
</dbReference>
<organism evidence="20">
    <name type="scientific">Physunio superbus</name>
    <dbReference type="NCBI Taxonomy" id="2494254"/>
    <lineage>
        <taxon>Eukaryota</taxon>
        <taxon>Metazoa</taxon>
        <taxon>Spiralia</taxon>
        <taxon>Lophotrochozoa</taxon>
        <taxon>Mollusca</taxon>
        <taxon>Bivalvia</taxon>
        <taxon>Autobranchia</taxon>
        <taxon>Heteroconchia</taxon>
        <taxon>Palaeoheterodonta</taxon>
        <taxon>Unionida</taxon>
        <taxon>Unionoidea</taxon>
        <taxon>Unionidae</taxon>
        <taxon>Gonideinae</taxon>
        <taxon>Physunio</taxon>
    </lineage>
</organism>
<keyword evidence="11 16" id="KW-0249">Electron transport</keyword>
<dbReference type="AlphaFoldDB" id="A0A8A3WFS5"/>
<keyword evidence="8 16" id="KW-0999">Mitochondrion inner membrane</keyword>
<comment type="cofactor">
    <cofactor evidence="16">
        <name>Cu cation</name>
        <dbReference type="ChEBI" id="CHEBI:23378"/>
    </cofactor>
    <text evidence="16">Binds a copper A center.</text>
</comment>
<dbReference type="Gene3D" id="1.10.287.90">
    <property type="match status" value="1"/>
</dbReference>
<dbReference type="InterPro" id="IPR011759">
    <property type="entry name" value="Cyt_c_oxidase_su2_TM_dom"/>
</dbReference>
<evidence type="ECO:0000256" key="7">
    <source>
        <dbReference type="ARBA" id="ARBA00022723"/>
    </source>
</evidence>
<dbReference type="InterPro" id="IPR008972">
    <property type="entry name" value="Cupredoxin"/>
</dbReference>
<keyword evidence="12 17" id="KW-1133">Transmembrane helix</keyword>
<dbReference type="GO" id="GO:0005507">
    <property type="term" value="F:copper ion binding"/>
    <property type="evidence" value="ECO:0007669"/>
    <property type="project" value="InterPro"/>
</dbReference>
<dbReference type="InterPro" id="IPR001505">
    <property type="entry name" value="Copper_CuA"/>
</dbReference>
<name>A0A8A3WFS5_9BIVA</name>
<dbReference type="PRINTS" id="PR01166">
    <property type="entry name" value="CYCOXIDASEII"/>
</dbReference>
<dbReference type="GO" id="GO:0004129">
    <property type="term" value="F:cytochrome-c oxidase activity"/>
    <property type="evidence" value="ECO:0007669"/>
    <property type="project" value="UniProtKB-EC"/>
</dbReference>
<dbReference type="PANTHER" id="PTHR22888">
    <property type="entry name" value="CYTOCHROME C OXIDASE, SUBUNIT II"/>
    <property type="match status" value="1"/>
</dbReference>
<evidence type="ECO:0000256" key="5">
    <source>
        <dbReference type="ARBA" id="ARBA00022660"/>
    </source>
</evidence>
<evidence type="ECO:0000256" key="12">
    <source>
        <dbReference type="ARBA" id="ARBA00022989"/>
    </source>
</evidence>
<dbReference type="SUPFAM" id="SSF81464">
    <property type="entry name" value="Cytochrome c oxidase subunit II-like, transmembrane region"/>
    <property type="match status" value="1"/>
</dbReference>
<dbReference type="Pfam" id="PF00116">
    <property type="entry name" value="COX2"/>
    <property type="match status" value="1"/>
</dbReference>
<evidence type="ECO:0000256" key="11">
    <source>
        <dbReference type="ARBA" id="ARBA00022982"/>
    </source>
</evidence>
<dbReference type="PROSITE" id="PS00078">
    <property type="entry name" value="COX2"/>
    <property type="match status" value="1"/>
</dbReference>
<comment type="similarity">
    <text evidence="2 16">Belongs to the cytochrome c oxidase subunit 2 family.</text>
</comment>
<evidence type="ECO:0000313" key="20">
    <source>
        <dbReference type="EMBL" id="QTA71684.1"/>
    </source>
</evidence>
<comment type="catalytic activity">
    <reaction evidence="15">
        <text>4 Fe(II)-[cytochrome c] + O2 + 8 H(+)(in) = 4 Fe(III)-[cytochrome c] + 2 H2O + 4 H(+)(out)</text>
        <dbReference type="Rhea" id="RHEA:11436"/>
        <dbReference type="Rhea" id="RHEA-COMP:10350"/>
        <dbReference type="Rhea" id="RHEA-COMP:14399"/>
        <dbReference type="ChEBI" id="CHEBI:15377"/>
        <dbReference type="ChEBI" id="CHEBI:15378"/>
        <dbReference type="ChEBI" id="CHEBI:15379"/>
        <dbReference type="ChEBI" id="CHEBI:29033"/>
        <dbReference type="ChEBI" id="CHEBI:29034"/>
        <dbReference type="EC" id="7.1.1.9"/>
    </reaction>
    <physiologicalReaction direction="left-to-right" evidence="15">
        <dbReference type="Rhea" id="RHEA:11437"/>
    </physiologicalReaction>
</comment>
<accession>A0A8A3WFS5</accession>
<feature type="transmembrane region" description="Helical" evidence="17">
    <location>
        <begin position="242"/>
        <end position="267"/>
    </location>
</feature>
<gene>
    <name evidence="20" type="primary">cox2</name>
</gene>
<dbReference type="FunFam" id="2.60.40.420:FF:000001">
    <property type="entry name" value="Cytochrome c oxidase subunit 2"/>
    <property type="match status" value="1"/>
</dbReference>
<feature type="transmembrane region" description="Helical" evidence="17">
    <location>
        <begin position="64"/>
        <end position="85"/>
    </location>
</feature>
<sequence>MGFWAQVGLQEATSVLGMELVGLHDHMMFFFVLTFSFVGWTLLKLSVSKVFGRFYLDNDSLESVWIFLPFIVLVCLGLPSVKLLYLMDDVGLPESSVKVIGHQWYWTYEYTDMRGSSYSYDSYMLKEEMLEDGDYRLLEVDNRCVVPRMVSMRSLVSSSDVIHSWAIPSAGVKVDAVPGRVNQVSVCFLRSGVFYGQCSELCGVNHSFMPICVECVSVNSFSEWILNNHDYMLSKKLLGSGWGVFGAIFKVIGAIFKGVCYLVSLYFTYLYYVFYYMMVVPVKYVVVTSWSVLWWSVKTSFALLKWLWWFTDSPFDALIFAFWHVGGIIFNVVLFVLMSPVKAVLKTVKGIYSGVVGLLKVTLFLFEAILFSMSSFTSDSFKEYVMSEVNYNTKKFIWNLCEHYNFRR</sequence>
<keyword evidence="13 16" id="KW-0186">Copper</keyword>
<keyword evidence="14 16" id="KW-0472">Membrane</keyword>
<feature type="domain" description="Cytochrome oxidase subunit II copper A binding" evidence="18">
    <location>
        <begin position="92"/>
        <end position="227"/>
    </location>
</feature>
<keyword evidence="5 16" id="KW-0679">Respiratory chain</keyword>
<evidence type="ECO:0000256" key="10">
    <source>
        <dbReference type="ARBA" id="ARBA00022967"/>
    </source>
</evidence>
<keyword evidence="4 16" id="KW-0813">Transport</keyword>
<evidence type="ECO:0000256" key="1">
    <source>
        <dbReference type="ARBA" id="ARBA00004448"/>
    </source>
</evidence>
<dbReference type="GO" id="GO:0005743">
    <property type="term" value="C:mitochondrial inner membrane"/>
    <property type="evidence" value="ECO:0007669"/>
    <property type="project" value="UniProtKB-SubCell"/>
</dbReference>
<evidence type="ECO:0000256" key="15">
    <source>
        <dbReference type="ARBA" id="ARBA00049512"/>
    </source>
</evidence>
<evidence type="ECO:0000256" key="14">
    <source>
        <dbReference type="ARBA" id="ARBA00023136"/>
    </source>
</evidence>
<dbReference type="InterPro" id="IPR036257">
    <property type="entry name" value="Cyt_c_oxidase_su2_TM_sf"/>
</dbReference>
<evidence type="ECO:0000256" key="6">
    <source>
        <dbReference type="ARBA" id="ARBA00022692"/>
    </source>
</evidence>
<reference evidence="20" key="1">
    <citation type="journal article" date="2020" name="Zool. J. Linn. Soc.">
        <title>Mitogenomic phylogeny and fossil-calibrated mutation rates for all F- and M-type mtDNA genes of the largest freshwater mussel family, the Unionidae (Bivalvia).</title>
        <authorList>
            <person name="Zieritz A."/>
            <person name="Froufe E."/>
            <person name="Bolotov I."/>
            <person name="Goncalves D.V."/>
            <person name="Aldridge D.C."/>
            <person name="Bogan A.E."/>
            <person name="Gan H.M."/>
            <person name="Gomes-Dos-Santos A."/>
            <person name="Sousa R."/>
            <person name="Teixeira A."/>
            <person name="Varandas S."/>
            <person name="Zanatta D."/>
            <person name="Lopes-Lima M."/>
        </authorList>
    </citation>
    <scope>NUCLEOTIDE SEQUENCE</scope>
    <source>
        <strain evidence="20">PhySup_M</strain>
    </source>
</reference>
<dbReference type="Pfam" id="PF02790">
    <property type="entry name" value="COX2_TM"/>
    <property type="match status" value="1"/>
</dbReference>
<dbReference type="InterPro" id="IPR045187">
    <property type="entry name" value="CcO_II"/>
</dbReference>
<dbReference type="InterPro" id="IPR002429">
    <property type="entry name" value="CcO_II-like_C"/>
</dbReference>
<keyword evidence="7 16" id="KW-0479">Metal-binding</keyword>
<evidence type="ECO:0000256" key="2">
    <source>
        <dbReference type="ARBA" id="ARBA00007866"/>
    </source>
</evidence>
<evidence type="ECO:0000259" key="18">
    <source>
        <dbReference type="PROSITE" id="PS50857"/>
    </source>
</evidence>
<feature type="transmembrane region" description="Helical" evidence="17">
    <location>
        <begin position="274"/>
        <end position="297"/>
    </location>
</feature>
<keyword evidence="9" id="KW-0460">Magnesium</keyword>
<dbReference type="PROSITE" id="PS50857">
    <property type="entry name" value="COX2_CUA"/>
    <property type="match status" value="1"/>
</dbReference>
<evidence type="ECO:0000256" key="8">
    <source>
        <dbReference type="ARBA" id="ARBA00022792"/>
    </source>
</evidence>
<dbReference type="PROSITE" id="PS50999">
    <property type="entry name" value="COX2_TM"/>
    <property type="match status" value="1"/>
</dbReference>
<feature type="transmembrane region" description="Helical" evidence="17">
    <location>
        <begin position="26"/>
        <end position="43"/>
    </location>
</feature>
<keyword evidence="6 16" id="KW-0812">Transmembrane</keyword>
<dbReference type="EMBL" id="MW242815">
    <property type="protein sequence ID" value="QTA71684.1"/>
    <property type="molecule type" value="Genomic_DNA"/>
</dbReference>
<feature type="transmembrane region" description="Helical" evidence="17">
    <location>
        <begin position="317"/>
        <end position="338"/>
    </location>
</feature>
<evidence type="ECO:0000256" key="3">
    <source>
        <dbReference type="ARBA" id="ARBA00015946"/>
    </source>
</evidence>
<geneLocation type="mitochondrion" evidence="20"/>
<feature type="domain" description="Cytochrome oxidase subunit II transmembrane region profile" evidence="19">
    <location>
        <begin position="1"/>
        <end position="91"/>
    </location>
</feature>
<dbReference type="GO" id="GO:0042773">
    <property type="term" value="P:ATP synthesis coupled electron transport"/>
    <property type="evidence" value="ECO:0007669"/>
    <property type="project" value="TreeGrafter"/>
</dbReference>
<proteinExistence type="inferred from homology"/>
<feature type="transmembrane region" description="Helical" evidence="17">
    <location>
        <begin position="350"/>
        <end position="371"/>
    </location>
</feature>
<dbReference type="PANTHER" id="PTHR22888:SF9">
    <property type="entry name" value="CYTOCHROME C OXIDASE SUBUNIT 2"/>
    <property type="match status" value="1"/>
</dbReference>
<evidence type="ECO:0000259" key="19">
    <source>
        <dbReference type="PROSITE" id="PS50999"/>
    </source>
</evidence>
<dbReference type="InterPro" id="IPR034210">
    <property type="entry name" value="CcO_II_C"/>
</dbReference>
<keyword evidence="16 20" id="KW-0496">Mitochondrion</keyword>
<keyword evidence="10" id="KW-1278">Translocase</keyword>
<evidence type="ECO:0000256" key="13">
    <source>
        <dbReference type="ARBA" id="ARBA00023008"/>
    </source>
</evidence>
<comment type="subcellular location">
    <subcellularLocation>
        <location evidence="1 16">Mitochondrion inner membrane</location>
        <topology evidence="1 16">Multi-pass membrane protein</topology>
    </subcellularLocation>
</comment>
<evidence type="ECO:0000256" key="16">
    <source>
        <dbReference type="RuleBase" id="RU000457"/>
    </source>
</evidence>
<protein>
    <recommendedName>
        <fullName evidence="3 16">Cytochrome c oxidase subunit 2</fullName>
    </recommendedName>
</protein>